<accession>A0ABV4BS95</accession>
<keyword evidence="2" id="KW-0732">Signal</keyword>
<proteinExistence type="predicted"/>
<dbReference type="EMBL" id="JBGEWD010000022">
    <property type="protein sequence ID" value="MEY8001658.1"/>
    <property type="molecule type" value="Genomic_DNA"/>
</dbReference>
<dbReference type="Proteomes" id="UP001564657">
    <property type="component" value="Unassembled WGS sequence"/>
</dbReference>
<dbReference type="RefSeq" id="WP_369705551.1">
    <property type="nucleotide sequence ID" value="NZ_JBGEWD010000022.1"/>
</dbReference>
<name>A0ABV4BS95_9CLOT</name>
<dbReference type="PROSITE" id="PS51257">
    <property type="entry name" value="PROKAR_LIPOPROTEIN"/>
    <property type="match status" value="1"/>
</dbReference>
<dbReference type="Pfam" id="PF15525">
    <property type="entry name" value="DUF4652"/>
    <property type="match status" value="1"/>
</dbReference>
<comment type="caution">
    <text evidence="3">The sequence shown here is derived from an EMBL/GenBank/DDBJ whole genome shotgun (WGS) entry which is preliminary data.</text>
</comment>
<keyword evidence="4" id="KW-1185">Reference proteome</keyword>
<feature type="compositionally biased region" description="Low complexity" evidence="1">
    <location>
        <begin position="42"/>
        <end position="55"/>
    </location>
</feature>
<reference evidence="3 4" key="1">
    <citation type="submission" date="2024-08" db="EMBL/GenBank/DDBJ databases">
        <title>Clostridium lapicellarii sp. nov., and Clostridium renhuaiense sp. nov., two species isolated from the mud in a fermentation cellar used for producing sauce-flavour Chinese liquors.</title>
        <authorList>
            <person name="Yang F."/>
            <person name="Wang H."/>
            <person name="Chen L.Q."/>
            <person name="Zhou N."/>
            <person name="Lu J.J."/>
            <person name="Pu X.X."/>
            <person name="Wan B."/>
            <person name="Wang L."/>
            <person name="Liu S.J."/>
        </authorList>
    </citation>
    <scope>NUCLEOTIDE SEQUENCE [LARGE SCALE GENOMIC DNA]</scope>
    <source>
        <strain evidence="3 4">MT-5</strain>
    </source>
</reference>
<evidence type="ECO:0000313" key="4">
    <source>
        <dbReference type="Proteomes" id="UP001564657"/>
    </source>
</evidence>
<dbReference type="InterPro" id="IPR028102">
    <property type="entry name" value="DUF4652"/>
</dbReference>
<gene>
    <name evidence="3" type="ORF">AB8U03_15920</name>
</gene>
<feature type="signal peptide" evidence="2">
    <location>
        <begin position="1"/>
        <end position="24"/>
    </location>
</feature>
<feature type="chain" id="PRO_5046554636" evidence="2">
    <location>
        <begin position="25"/>
        <end position="257"/>
    </location>
</feature>
<evidence type="ECO:0000256" key="2">
    <source>
        <dbReference type="SAM" id="SignalP"/>
    </source>
</evidence>
<organism evidence="3 4">
    <name type="scientific">Clostridium moutaii</name>
    <dbReference type="NCBI Taxonomy" id="3240932"/>
    <lineage>
        <taxon>Bacteria</taxon>
        <taxon>Bacillati</taxon>
        <taxon>Bacillota</taxon>
        <taxon>Clostridia</taxon>
        <taxon>Eubacteriales</taxon>
        <taxon>Clostridiaceae</taxon>
        <taxon>Clostridium</taxon>
    </lineage>
</organism>
<protein>
    <submittedName>
        <fullName evidence="3">DUF4652 domain-containing protein</fullName>
    </submittedName>
</protein>
<feature type="region of interest" description="Disordered" evidence="1">
    <location>
        <begin position="30"/>
        <end position="71"/>
    </location>
</feature>
<evidence type="ECO:0000256" key="1">
    <source>
        <dbReference type="SAM" id="MobiDB-lite"/>
    </source>
</evidence>
<dbReference type="CDD" id="cd14437">
    <property type="entry name" value="nt01cx_1156_like"/>
    <property type="match status" value="1"/>
</dbReference>
<evidence type="ECO:0000313" key="3">
    <source>
        <dbReference type="EMBL" id="MEY8001658.1"/>
    </source>
</evidence>
<feature type="compositionally biased region" description="Polar residues" evidence="1">
    <location>
        <begin position="30"/>
        <end position="41"/>
    </location>
</feature>
<feature type="compositionally biased region" description="Basic and acidic residues" evidence="1">
    <location>
        <begin position="57"/>
        <end position="69"/>
    </location>
</feature>
<sequence length="257" mass="28473">MKSKKFSYFLACMVWVILILGITACSSNKESSDSTKNSSQYNSTGTKKVSSNSTSNKKKEVENPKDSAKSEVAVAKDSGGVNFLKKELNSDTQVSFSTPWKSSEDRNYSACIEGKGSEALEEGQGKIIVKSGQKMYSFEIENNTEISPKYLEWVDNENMLVIIGASQGTVAKGGDLYMLNVNRDEVALLIKTSSKKQQIMSAQKNGNNINLKVDVYDDDMYNKSHVEDWIINSFNTNLSGKIEVKNSDGKVVYEINE</sequence>
<dbReference type="Gene3D" id="2.40.128.660">
    <property type="entry name" value="Uncharacterised protein PF15525, DUF4652"/>
    <property type="match status" value="1"/>
</dbReference>